<organism evidence="2 3">
    <name type="scientific">Saccharopolyspora cebuensis</name>
    <dbReference type="NCBI Taxonomy" id="418759"/>
    <lineage>
        <taxon>Bacteria</taxon>
        <taxon>Bacillati</taxon>
        <taxon>Actinomycetota</taxon>
        <taxon>Actinomycetes</taxon>
        <taxon>Pseudonocardiales</taxon>
        <taxon>Pseudonocardiaceae</taxon>
        <taxon>Saccharopolyspora</taxon>
    </lineage>
</organism>
<evidence type="ECO:0000313" key="2">
    <source>
        <dbReference type="EMBL" id="MEY8038031.1"/>
    </source>
</evidence>
<gene>
    <name evidence="2" type="ORF">AB8O55_01345</name>
</gene>
<dbReference type="Proteomes" id="UP001564626">
    <property type="component" value="Unassembled WGS sequence"/>
</dbReference>
<name>A0ABV4CAN4_9PSEU</name>
<feature type="compositionally biased region" description="Basic and acidic residues" evidence="1">
    <location>
        <begin position="68"/>
        <end position="79"/>
    </location>
</feature>
<proteinExistence type="predicted"/>
<accession>A0ABV4CAN4</accession>
<evidence type="ECO:0000256" key="1">
    <source>
        <dbReference type="SAM" id="MobiDB-lite"/>
    </source>
</evidence>
<protein>
    <submittedName>
        <fullName evidence="2">Uncharacterized protein</fullName>
    </submittedName>
</protein>
<comment type="caution">
    <text evidence="2">The sequence shown here is derived from an EMBL/GenBank/DDBJ whole genome shotgun (WGS) entry which is preliminary data.</text>
</comment>
<feature type="region of interest" description="Disordered" evidence="1">
    <location>
        <begin position="1"/>
        <end position="79"/>
    </location>
</feature>
<feature type="compositionally biased region" description="Basic and acidic residues" evidence="1">
    <location>
        <begin position="1"/>
        <end position="25"/>
    </location>
</feature>
<evidence type="ECO:0000313" key="3">
    <source>
        <dbReference type="Proteomes" id="UP001564626"/>
    </source>
</evidence>
<dbReference type="EMBL" id="JBGEHV010000001">
    <property type="protein sequence ID" value="MEY8038031.1"/>
    <property type="molecule type" value="Genomic_DNA"/>
</dbReference>
<sequence>MEPMERESGKHGARQDDAMEKELEGMLRGNHPTRAEEFLDAEPPADDDPDAPLAERPERPGSPESSEGSERPESGEEER</sequence>
<reference evidence="2 3" key="1">
    <citation type="submission" date="2024-08" db="EMBL/GenBank/DDBJ databases">
        <title>Genome mining of Saccharopolyspora cebuensis PGLac3 from Nigerian medicinal plant.</title>
        <authorList>
            <person name="Ezeobiora C.E."/>
            <person name="Igbokwe N.H."/>
            <person name="Amin D.H."/>
            <person name="Mendie U.E."/>
        </authorList>
    </citation>
    <scope>NUCLEOTIDE SEQUENCE [LARGE SCALE GENOMIC DNA]</scope>
    <source>
        <strain evidence="2 3">PGLac3</strain>
    </source>
</reference>
<keyword evidence="3" id="KW-1185">Reference proteome</keyword>
<feature type="compositionally biased region" description="Acidic residues" evidence="1">
    <location>
        <begin position="38"/>
        <end position="50"/>
    </location>
</feature>